<protein>
    <submittedName>
        <fullName evidence="1">Uncharacterized protein</fullName>
    </submittedName>
</protein>
<name>A0A0A9GYB6_ARUDO</name>
<organism evidence="1">
    <name type="scientific">Arundo donax</name>
    <name type="common">Giant reed</name>
    <name type="synonym">Donax arundinaceus</name>
    <dbReference type="NCBI Taxonomy" id="35708"/>
    <lineage>
        <taxon>Eukaryota</taxon>
        <taxon>Viridiplantae</taxon>
        <taxon>Streptophyta</taxon>
        <taxon>Embryophyta</taxon>
        <taxon>Tracheophyta</taxon>
        <taxon>Spermatophyta</taxon>
        <taxon>Magnoliopsida</taxon>
        <taxon>Liliopsida</taxon>
        <taxon>Poales</taxon>
        <taxon>Poaceae</taxon>
        <taxon>PACMAD clade</taxon>
        <taxon>Arundinoideae</taxon>
        <taxon>Arundineae</taxon>
        <taxon>Arundo</taxon>
    </lineage>
</organism>
<dbReference type="EMBL" id="GBRH01168374">
    <property type="protein sequence ID" value="JAE29522.1"/>
    <property type="molecule type" value="Transcribed_RNA"/>
</dbReference>
<dbReference type="AlphaFoldDB" id="A0A0A9GYB6"/>
<sequence>MKPAARRQNPGFPQYMNQLEPKRFIKSFSHYVTVVT</sequence>
<proteinExistence type="predicted"/>
<accession>A0A0A9GYB6</accession>
<evidence type="ECO:0000313" key="1">
    <source>
        <dbReference type="EMBL" id="JAE29522.1"/>
    </source>
</evidence>
<reference evidence="1" key="1">
    <citation type="submission" date="2014-09" db="EMBL/GenBank/DDBJ databases">
        <authorList>
            <person name="Magalhaes I.L.F."/>
            <person name="Oliveira U."/>
            <person name="Santos F.R."/>
            <person name="Vidigal T.H.D.A."/>
            <person name="Brescovit A.D."/>
            <person name="Santos A.J."/>
        </authorList>
    </citation>
    <scope>NUCLEOTIDE SEQUENCE</scope>
    <source>
        <tissue evidence="1">Shoot tissue taken approximately 20 cm above the soil surface</tissue>
    </source>
</reference>
<reference evidence="1" key="2">
    <citation type="journal article" date="2015" name="Data Brief">
        <title>Shoot transcriptome of the giant reed, Arundo donax.</title>
        <authorList>
            <person name="Barrero R.A."/>
            <person name="Guerrero F.D."/>
            <person name="Moolhuijzen P."/>
            <person name="Goolsby J.A."/>
            <person name="Tidwell J."/>
            <person name="Bellgard S.E."/>
            <person name="Bellgard M.I."/>
        </authorList>
    </citation>
    <scope>NUCLEOTIDE SEQUENCE</scope>
    <source>
        <tissue evidence="1">Shoot tissue taken approximately 20 cm above the soil surface</tissue>
    </source>
</reference>